<sequence>MKCIAQVAVPCTCITVSVIYMGLSGAGYSVIPADSISPASSISRMTQLVTSSN</sequence>
<accession>A0A0B6ZDX3</accession>
<evidence type="ECO:0000313" key="1">
    <source>
        <dbReference type="EMBL" id="CEK66753.1"/>
    </source>
</evidence>
<reference evidence="1" key="1">
    <citation type="submission" date="2014-12" db="EMBL/GenBank/DDBJ databases">
        <title>Insight into the proteome of Arion vulgaris.</title>
        <authorList>
            <person name="Aradska J."/>
            <person name="Bulat T."/>
            <person name="Smidak R."/>
            <person name="Sarate P."/>
            <person name="Gangsoo J."/>
            <person name="Sialana F."/>
            <person name="Bilban M."/>
            <person name="Lubec G."/>
        </authorList>
    </citation>
    <scope>NUCLEOTIDE SEQUENCE</scope>
    <source>
        <tissue evidence="1">Skin</tissue>
    </source>
</reference>
<dbReference type="AlphaFoldDB" id="A0A0B6ZDX3"/>
<proteinExistence type="predicted"/>
<gene>
    <name evidence="1" type="primary">ORF60045</name>
</gene>
<name>A0A0B6ZDX3_9EUPU</name>
<dbReference type="EMBL" id="HACG01019888">
    <property type="protein sequence ID" value="CEK66753.1"/>
    <property type="molecule type" value="Transcribed_RNA"/>
</dbReference>
<organism evidence="1">
    <name type="scientific">Arion vulgaris</name>
    <dbReference type="NCBI Taxonomy" id="1028688"/>
    <lineage>
        <taxon>Eukaryota</taxon>
        <taxon>Metazoa</taxon>
        <taxon>Spiralia</taxon>
        <taxon>Lophotrochozoa</taxon>
        <taxon>Mollusca</taxon>
        <taxon>Gastropoda</taxon>
        <taxon>Heterobranchia</taxon>
        <taxon>Euthyneura</taxon>
        <taxon>Panpulmonata</taxon>
        <taxon>Eupulmonata</taxon>
        <taxon>Stylommatophora</taxon>
        <taxon>Helicina</taxon>
        <taxon>Arionoidea</taxon>
        <taxon>Arionidae</taxon>
        <taxon>Arion</taxon>
    </lineage>
</organism>
<protein>
    <submittedName>
        <fullName evidence="1">Uncharacterized protein</fullName>
    </submittedName>
</protein>